<evidence type="ECO:0000313" key="5">
    <source>
        <dbReference type="Proteomes" id="UP000327085"/>
    </source>
</evidence>
<dbReference type="Pfam" id="PF23282">
    <property type="entry name" value="WHD_ROQ1"/>
    <property type="match status" value="1"/>
</dbReference>
<evidence type="ECO:0000256" key="2">
    <source>
        <dbReference type="ARBA" id="ARBA00022737"/>
    </source>
</evidence>
<name>A0A5E4GN91_PRUDU</name>
<dbReference type="Gramene" id="VVA40982">
    <property type="protein sequence ID" value="VVA40982"/>
    <property type="gene ID" value="Prudul26B008300"/>
</dbReference>
<sequence length="218" mass="25084">GIGVLIDMSLISISGSNSLDMHDLLQEMGREIVHEDGIGCGKLCFSKCPKSLPNTIRYLYWERYPLQSLPSTFSAENLVELLMPHSELEKLWNKSQYICLLYCCNLGNLKLIDLSYSYHLAEVPDLSHSRKIQHINHECCASLVQIQSYFQYLDKLTYIHLGSCWNLKYLPEMPGNVEFLNLKRAAIKELPLSVWSNEKISFLDIEYCEYLEHLPSSS</sequence>
<dbReference type="OMA" id="YNETHTS"/>
<dbReference type="InterPro" id="IPR011713">
    <property type="entry name" value="Leu-rich_rpt_3"/>
</dbReference>
<keyword evidence="1" id="KW-0433">Leucine-rich repeat</keyword>
<keyword evidence="2" id="KW-0677">Repeat</keyword>
<protein>
    <submittedName>
        <fullName evidence="4">PREDICTED: TMV resistance</fullName>
    </submittedName>
</protein>
<organism evidence="4 5">
    <name type="scientific">Prunus dulcis</name>
    <name type="common">Almond</name>
    <name type="synonym">Amygdalus dulcis</name>
    <dbReference type="NCBI Taxonomy" id="3755"/>
    <lineage>
        <taxon>Eukaryota</taxon>
        <taxon>Viridiplantae</taxon>
        <taxon>Streptophyta</taxon>
        <taxon>Embryophyta</taxon>
        <taxon>Tracheophyta</taxon>
        <taxon>Spermatophyta</taxon>
        <taxon>Magnoliopsida</taxon>
        <taxon>eudicotyledons</taxon>
        <taxon>Gunneridae</taxon>
        <taxon>Pentapetalae</taxon>
        <taxon>rosids</taxon>
        <taxon>fabids</taxon>
        <taxon>Rosales</taxon>
        <taxon>Rosaceae</taxon>
        <taxon>Amygdaloideae</taxon>
        <taxon>Amygdaleae</taxon>
        <taxon>Prunus</taxon>
    </lineage>
</organism>
<evidence type="ECO:0000313" key="4">
    <source>
        <dbReference type="EMBL" id="VVA40982.1"/>
    </source>
</evidence>
<dbReference type="PANTHER" id="PTHR11017">
    <property type="entry name" value="LEUCINE-RICH REPEAT-CONTAINING PROTEIN"/>
    <property type="match status" value="1"/>
</dbReference>
<dbReference type="InterPro" id="IPR058192">
    <property type="entry name" value="WHD_ROQ1-like"/>
</dbReference>
<dbReference type="AlphaFoldDB" id="A0A5E4GN91"/>
<dbReference type="PANTHER" id="PTHR11017:SF574">
    <property type="entry name" value="ADP-RIBOSYL CYCLASE_CYCLIC ADP-RIBOSE HYDROLASE"/>
    <property type="match status" value="1"/>
</dbReference>
<gene>
    <name evidence="4" type="ORF">ALMOND_2B008300</name>
</gene>
<dbReference type="Gene3D" id="3.80.10.10">
    <property type="entry name" value="Ribonuclease Inhibitor"/>
    <property type="match status" value="1"/>
</dbReference>
<feature type="domain" description="Disease resistance protein Roq1-like winged-helix" evidence="3">
    <location>
        <begin position="1"/>
        <end position="35"/>
    </location>
</feature>
<dbReference type="GO" id="GO:0006952">
    <property type="term" value="P:defense response"/>
    <property type="evidence" value="ECO:0007669"/>
    <property type="project" value="InterPro"/>
</dbReference>
<dbReference type="EMBL" id="CABIKO010001133">
    <property type="protein sequence ID" value="VVA40982.1"/>
    <property type="molecule type" value="Genomic_DNA"/>
</dbReference>
<dbReference type="InterPro" id="IPR044974">
    <property type="entry name" value="Disease_R_plants"/>
</dbReference>
<dbReference type="SUPFAM" id="SSF52058">
    <property type="entry name" value="L domain-like"/>
    <property type="match status" value="1"/>
</dbReference>
<accession>A0A5E4GN91</accession>
<dbReference type="InParanoid" id="A0A5E4GN91"/>
<proteinExistence type="predicted"/>
<dbReference type="Pfam" id="PF07725">
    <property type="entry name" value="LRR_3"/>
    <property type="match status" value="1"/>
</dbReference>
<evidence type="ECO:0000256" key="1">
    <source>
        <dbReference type="ARBA" id="ARBA00022614"/>
    </source>
</evidence>
<dbReference type="Proteomes" id="UP000327085">
    <property type="component" value="Chromosome 4"/>
</dbReference>
<feature type="non-terminal residue" evidence="4">
    <location>
        <position position="218"/>
    </location>
</feature>
<reference evidence="5" key="1">
    <citation type="journal article" date="2020" name="Plant J.">
        <title>Transposons played a major role in the diversification between the closely related almond and peach genomes: results from the almond genome sequence.</title>
        <authorList>
            <person name="Alioto T."/>
            <person name="Alexiou K.G."/>
            <person name="Bardil A."/>
            <person name="Barteri F."/>
            <person name="Castanera R."/>
            <person name="Cruz F."/>
            <person name="Dhingra A."/>
            <person name="Duval H."/>
            <person name="Fernandez I Marti A."/>
            <person name="Frias L."/>
            <person name="Galan B."/>
            <person name="Garcia J.L."/>
            <person name="Howad W."/>
            <person name="Gomez-Garrido J."/>
            <person name="Gut M."/>
            <person name="Julca I."/>
            <person name="Morata J."/>
            <person name="Puigdomenech P."/>
            <person name="Ribeca P."/>
            <person name="Rubio Cabetas M.J."/>
            <person name="Vlasova A."/>
            <person name="Wirthensohn M."/>
            <person name="Garcia-Mas J."/>
            <person name="Gabaldon T."/>
            <person name="Casacuberta J.M."/>
            <person name="Arus P."/>
        </authorList>
    </citation>
    <scope>NUCLEOTIDE SEQUENCE [LARGE SCALE GENOMIC DNA]</scope>
    <source>
        <strain evidence="5">cv. Texas</strain>
    </source>
</reference>
<feature type="non-terminal residue" evidence="4">
    <location>
        <position position="1"/>
    </location>
</feature>
<dbReference type="InterPro" id="IPR032675">
    <property type="entry name" value="LRR_dom_sf"/>
</dbReference>
<evidence type="ECO:0000259" key="3">
    <source>
        <dbReference type="Pfam" id="PF23282"/>
    </source>
</evidence>